<dbReference type="InParanoid" id="H2AM86"/>
<organism evidence="2 3">
    <name type="scientific">Kazachstania africana (strain ATCC 22294 / BCRC 22015 / CBS 2517 / CECT 1963 / NBRC 1671 / NRRL Y-8276)</name>
    <name type="common">Yeast</name>
    <name type="synonym">Kluyveromyces africanus</name>
    <dbReference type="NCBI Taxonomy" id="1071382"/>
    <lineage>
        <taxon>Eukaryota</taxon>
        <taxon>Fungi</taxon>
        <taxon>Dikarya</taxon>
        <taxon>Ascomycota</taxon>
        <taxon>Saccharomycotina</taxon>
        <taxon>Saccharomycetes</taxon>
        <taxon>Saccharomycetales</taxon>
        <taxon>Saccharomycetaceae</taxon>
        <taxon>Kazachstania</taxon>
    </lineage>
</organism>
<evidence type="ECO:0000256" key="1">
    <source>
        <dbReference type="SAM" id="Phobius"/>
    </source>
</evidence>
<dbReference type="PANTHER" id="PTHR22696:SF1">
    <property type="entry name" value="E3 UBIQUITIN-PROTEIN LIGASE RNF26"/>
    <property type="match status" value="1"/>
</dbReference>
<evidence type="ECO:0008006" key="4">
    <source>
        <dbReference type="Google" id="ProtNLM"/>
    </source>
</evidence>
<feature type="transmembrane region" description="Helical" evidence="1">
    <location>
        <begin position="112"/>
        <end position="133"/>
    </location>
</feature>
<dbReference type="Proteomes" id="UP000005220">
    <property type="component" value="Chromosome 1"/>
</dbReference>
<proteinExistence type="predicted"/>
<dbReference type="PANTHER" id="PTHR22696">
    <property type="entry name" value="E3 UBIQUITIN-PROTEIN LIGASE RNF26"/>
    <property type="match status" value="1"/>
</dbReference>
<feature type="transmembrane region" description="Helical" evidence="1">
    <location>
        <begin position="63"/>
        <end position="91"/>
    </location>
</feature>
<keyword evidence="1" id="KW-0472">Membrane</keyword>
<feature type="transmembrane region" description="Helical" evidence="1">
    <location>
        <begin position="262"/>
        <end position="283"/>
    </location>
</feature>
<dbReference type="GO" id="GO:0061630">
    <property type="term" value="F:ubiquitin protein ligase activity"/>
    <property type="evidence" value="ECO:0007669"/>
    <property type="project" value="TreeGrafter"/>
</dbReference>
<dbReference type="GeneID" id="13886151"/>
<dbReference type="FunCoup" id="H2AM86">
    <property type="interactions" value="30"/>
</dbReference>
<keyword evidence="1" id="KW-0812">Transmembrane</keyword>
<dbReference type="AlphaFoldDB" id="H2AM86"/>
<dbReference type="Pfam" id="PF13920">
    <property type="entry name" value="zf-C3HC4_3"/>
    <property type="match status" value="1"/>
</dbReference>
<feature type="transmembrane region" description="Helical" evidence="1">
    <location>
        <begin position="224"/>
        <end position="242"/>
    </location>
</feature>
<reference evidence="2 3" key="1">
    <citation type="journal article" date="2011" name="Proc. Natl. Acad. Sci. U.S.A.">
        <title>Evolutionary erosion of yeast sex chromosomes by mating-type switching accidents.</title>
        <authorList>
            <person name="Gordon J.L."/>
            <person name="Armisen D."/>
            <person name="Proux-Wera E."/>
            <person name="Oheigeartaigh S.S."/>
            <person name="Byrne K.P."/>
            <person name="Wolfe K.H."/>
        </authorList>
    </citation>
    <scope>NUCLEOTIDE SEQUENCE [LARGE SCALE GENOMIC DNA]</scope>
    <source>
        <strain evidence="3">ATCC 22294 / BCRC 22015 / CBS 2517 / CECT 1963 / NBRC 1671 / NRRL Y-8276</strain>
    </source>
</reference>
<name>H2AM86_KAZAF</name>
<dbReference type="Gene3D" id="3.30.40.10">
    <property type="entry name" value="Zinc/RING finger domain, C3HC4 (zinc finger)"/>
    <property type="match status" value="1"/>
</dbReference>
<dbReference type="eggNOG" id="ENOG502QV7Y">
    <property type="taxonomic scope" value="Eukaryota"/>
</dbReference>
<dbReference type="GO" id="GO:0071230">
    <property type="term" value="P:cellular response to amino acid stimulus"/>
    <property type="evidence" value="ECO:0007669"/>
    <property type="project" value="EnsemblFungi"/>
</dbReference>
<protein>
    <recommendedName>
        <fullName evidence="4">RING-type domain-containing protein</fullName>
    </recommendedName>
</protein>
<gene>
    <name evidence="2" type="primary">KAFR0A00480</name>
    <name evidence="2" type="ORF">KAFR_0A00480</name>
</gene>
<dbReference type="GO" id="GO:0016567">
    <property type="term" value="P:protein ubiquitination"/>
    <property type="evidence" value="ECO:0007669"/>
    <property type="project" value="TreeGrafter"/>
</dbReference>
<accession>H2AM86</accession>
<keyword evidence="3" id="KW-1185">Reference proteome</keyword>
<dbReference type="HOGENOM" id="CLU_026112_0_0_1"/>
<dbReference type="RefSeq" id="XP_003954621.1">
    <property type="nucleotide sequence ID" value="XM_003954572.1"/>
</dbReference>
<keyword evidence="1" id="KW-1133">Transmembrane helix</keyword>
<dbReference type="GO" id="GO:0043161">
    <property type="term" value="P:proteasome-mediated ubiquitin-dependent protein catabolic process"/>
    <property type="evidence" value="ECO:0007669"/>
    <property type="project" value="EnsemblFungi"/>
</dbReference>
<evidence type="ECO:0000313" key="3">
    <source>
        <dbReference type="Proteomes" id="UP000005220"/>
    </source>
</evidence>
<sequence>MNSTIIEKLPYLNQTSHYILGGRSVVAKLINTPYRLLLALFDAVKLQFWEQSNTDEFFIGQRWILNTIGFFFSSYGVICFITSILLNRFVLLSSIRSRRSNTNNTTILPSRLRFVLHFSVTLLLSIILFQPLLNSNLLSYPHRLFIVFTLSYIVETVVAISSNQIPLEGSDYSIFELSLQFYILKTMKVNITNSPELLADCMVAIASRIIIHFVEMFNTRKSRLLMSTCLNMTYLGFLMYRMSKNGFFSIPISIIFRHFPKLFSLFIVIASFTCYLLACAVRFNPTAFKLQNLQDLKFYSFMNNWSKHLNFNGDEDFSTIINKLAILLYLGTDNKDKNLNNEFPYVNVPLEINKLFTISSYLNFNIEGDEEIMDEETIIAEWGNGVHNNTSLLTKFIKFLKKCIANPNQLGNEATFSDDTQVDIDEKAYMTEINDTILSNDDDDDNDFNYLPDFNEEENIDDDDYDSDLDDISQDDSLYIMNALDLISPNTTILHSKKNLDWYLSTREIFSKHLQSQSRLTRSKYSTIKLNNSSESTFEENADDLSCAVCKANQRNIIFWPCKCFAVCEDCRISLSLRNYNSCICCRRPVNGYTKLQTK</sequence>
<dbReference type="OrthoDB" id="66726at2759"/>
<evidence type="ECO:0000313" key="2">
    <source>
        <dbReference type="EMBL" id="CCF55486.1"/>
    </source>
</evidence>
<dbReference type="CDD" id="cd16616">
    <property type="entry name" value="mRING-HC-C4C4_Asi1p-like"/>
    <property type="match status" value="1"/>
</dbReference>
<dbReference type="GO" id="GO:0097658">
    <property type="term" value="C:Asi complex"/>
    <property type="evidence" value="ECO:0007669"/>
    <property type="project" value="EnsemblFungi"/>
</dbReference>
<dbReference type="KEGG" id="kaf:KAFR_0A00480"/>
<dbReference type="EMBL" id="HE650821">
    <property type="protein sequence ID" value="CCF55486.1"/>
    <property type="molecule type" value="Genomic_DNA"/>
</dbReference>
<dbReference type="InterPro" id="IPR013083">
    <property type="entry name" value="Znf_RING/FYVE/PHD"/>
</dbReference>